<dbReference type="InterPro" id="IPR024455">
    <property type="entry name" value="Phage_capsid"/>
</dbReference>
<accession>A0A646KLI5</accession>
<dbReference type="AlphaFoldDB" id="A0A646KLI5"/>
<reference evidence="4 5" key="1">
    <citation type="submission" date="2019-05" db="EMBL/GenBank/DDBJ databases">
        <title>Comparative genomics and metabolomics analyses of clavulanic acid producing Streptomyces species provides insight into specialized metabolism and evolution of beta-lactam biosynthetic gene clusters.</title>
        <authorList>
            <person name="Moore M.A."/>
            <person name="Cruz-Morales P."/>
            <person name="Barona Gomez F."/>
            <person name="Kapil T."/>
        </authorList>
    </citation>
    <scope>NUCLEOTIDE SEQUENCE [LARGE SCALE GENOMIC DNA]</scope>
    <source>
        <strain evidence="4 5">NRRL 5741</strain>
    </source>
</reference>
<keyword evidence="2" id="KW-0175">Coiled coil</keyword>
<comment type="subcellular location">
    <subcellularLocation>
        <location evidence="1">Virion</location>
    </subcellularLocation>
</comment>
<evidence type="ECO:0000256" key="1">
    <source>
        <dbReference type="ARBA" id="ARBA00004328"/>
    </source>
</evidence>
<evidence type="ECO:0000313" key="4">
    <source>
        <dbReference type="EMBL" id="MQT03172.1"/>
    </source>
</evidence>
<proteinExistence type="predicted"/>
<feature type="coiled-coil region" evidence="2">
    <location>
        <begin position="1"/>
        <end position="71"/>
    </location>
</feature>
<evidence type="ECO:0000259" key="3">
    <source>
        <dbReference type="Pfam" id="PF05065"/>
    </source>
</evidence>
<name>A0A646KLI5_STRJU</name>
<dbReference type="OrthoDB" id="5139222at2"/>
<feature type="domain" description="Phage capsid-like C-terminal" evidence="3">
    <location>
        <begin position="151"/>
        <end position="429"/>
    </location>
</feature>
<organism evidence="4 5">
    <name type="scientific">Streptomyces jumonjinensis</name>
    <dbReference type="NCBI Taxonomy" id="1945"/>
    <lineage>
        <taxon>Bacteria</taxon>
        <taxon>Bacillati</taxon>
        <taxon>Actinomycetota</taxon>
        <taxon>Actinomycetes</taxon>
        <taxon>Kitasatosporales</taxon>
        <taxon>Streptomycetaceae</taxon>
        <taxon>Streptomyces</taxon>
    </lineage>
</organism>
<keyword evidence="5" id="KW-1185">Reference proteome</keyword>
<dbReference type="Proteomes" id="UP000419138">
    <property type="component" value="Unassembled WGS sequence"/>
</dbReference>
<protein>
    <submittedName>
        <fullName evidence="4">Phage major capsid protein</fullName>
    </submittedName>
</protein>
<gene>
    <name evidence="4" type="ORF">FF041_24170</name>
</gene>
<dbReference type="SUPFAM" id="SSF56563">
    <property type="entry name" value="Major capsid protein gp5"/>
    <property type="match status" value="1"/>
</dbReference>
<dbReference type="InterPro" id="IPR054612">
    <property type="entry name" value="Phage_capsid-like_C"/>
</dbReference>
<dbReference type="EMBL" id="VCLA01000164">
    <property type="protein sequence ID" value="MQT03172.1"/>
    <property type="molecule type" value="Genomic_DNA"/>
</dbReference>
<dbReference type="NCBIfam" id="TIGR01554">
    <property type="entry name" value="major_cap_HK97"/>
    <property type="match status" value="1"/>
</dbReference>
<dbReference type="Pfam" id="PF05065">
    <property type="entry name" value="Phage_capsid"/>
    <property type="match status" value="1"/>
</dbReference>
<evidence type="ECO:0000256" key="2">
    <source>
        <dbReference type="SAM" id="Coils"/>
    </source>
</evidence>
<sequence>MQELLEQRAALKTELDGILSAPSAEKRKLTDDEDTAFASKRDAIKAKDTEIRAVEERIGELEEAEERTAKAAELRAKYTPAGPQTSGVTVVSEPETYRRGGQRSYFRDLFQAQQRGDRDAIERLQRSDREVKEGLEQRALSTTDGGVGEFVPPLWMVDEYVRLARAGRVIADQVRQQALPTGTDSINLPRLATGTAVGEQASQNTAVQNTDATSNSISASVTTIAGQQVVSQQLLEQSPVNMDDILLADLAADYAIKADTFTITNNAVNKRGILNVSGLNAITYTDANPTVGELYAKVGDGIQQIHTGRLMPPSKVFMHPRRWAWFSVSLDVNGRPLVVPVAQMPQNAAATMGGVVSEGFVGTVQGLPVYVDPNIPTNLGAGTNEDRIIIVRSDDVILYEATPRAETFRETYADQLSVLLRFYNYVAIHSERYPKSISVISGTGLVAPTF</sequence>
<evidence type="ECO:0000313" key="5">
    <source>
        <dbReference type="Proteomes" id="UP000419138"/>
    </source>
</evidence>
<comment type="caution">
    <text evidence="4">The sequence shown here is derived from an EMBL/GenBank/DDBJ whole genome shotgun (WGS) entry which is preliminary data.</text>
</comment>